<dbReference type="AlphaFoldDB" id="A0A7I7T6C0"/>
<protein>
    <submittedName>
        <fullName evidence="10">Multidrug transporter</fullName>
    </submittedName>
</protein>
<dbReference type="EMBL" id="AP022596">
    <property type="protein sequence ID" value="BBY63656.1"/>
    <property type="molecule type" value="Genomic_DNA"/>
</dbReference>
<gene>
    <name evidence="10" type="ORF">MHEL_18990</name>
</gene>
<dbReference type="GO" id="GO:0005886">
    <property type="term" value="C:plasma membrane"/>
    <property type="evidence" value="ECO:0007669"/>
    <property type="project" value="UniProtKB-SubCell"/>
</dbReference>
<feature type="compositionally biased region" description="Basic residues" evidence="7">
    <location>
        <begin position="330"/>
        <end position="349"/>
    </location>
</feature>
<evidence type="ECO:0000256" key="8">
    <source>
        <dbReference type="SAM" id="Phobius"/>
    </source>
</evidence>
<dbReference type="Proteomes" id="UP000467148">
    <property type="component" value="Chromosome"/>
</dbReference>
<keyword evidence="5 8" id="KW-1133">Transmembrane helix</keyword>
<evidence type="ECO:0000256" key="5">
    <source>
        <dbReference type="ARBA" id="ARBA00022989"/>
    </source>
</evidence>
<comment type="similarity">
    <text evidence="2">Belongs to the EamA transporter family.</text>
</comment>
<organism evidence="10 11">
    <name type="scientific">Mycolicibacterium helvum</name>
    <dbReference type="NCBI Taxonomy" id="1534349"/>
    <lineage>
        <taxon>Bacteria</taxon>
        <taxon>Bacillati</taxon>
        <taxon>Actinomycetota</taxon>
        <taxon>Actinomycetes</taxon>
        <taxon>Mycobacteriales</taxon>
        <taxon>Mycobacteriaceae</taxon>
        <taxon>Mycolicibacterium</taxon>
    </lineage>
</organism>
<evidence type="ECO:0000313" key="10">
    <source>
        <dbReference type="EMBL" id="BBY63656.1"/>
    </source>
</evidence>
<accession>A0A7I7T6C0</accession>
<evidence type="ECO:0000256" key="2">
    <source>
        <dbReference type="ARBA" id="ARBA00007362"/>
    </source>
</evidence>
<dbReference type="InterPro" id="IPR000620">
    <property type="entry name" value="EamA_dom"/>
</dbReference>
<name>A0A7I7T6C0_9MYCO</name>
<dbReference type="RefSeq" id="WP_163747288.1">
    <property type="nucleotide sequence ID" value="NZ_AP022596.1"/>
</dbReference>
<evidence type="ECO:0000256" key="6">
    <source>
        <dbReference type="ARBA" id="ARBA00023136"/>
    </source>
</evidence>
<evidence type="ECO:0000256" key="4">
    <source>
        <dbReference type="ARBA" id="ARBA00022692"/>
    </source>
</evidence>
<dbReference type="Pfam" id="PF00892">
    <property type="entry name" value="EamA"/>
    <property type="match status" value="2"/>
</dbReference>
<feature type="region of interest" description="Disordered" evidence="7">
    <location>
        <begin position="293"/>
        <end position="312"/>
    </location>
</feature>
<feature type="transmembrane region" description="Helical" evidence="8">
    <location>
        <begin position="211"/>
        <end position="234"/>
    </location>
</feature>
<evidence type="ECO:0000256" key="3">
    <source>
        <dbReference type="ARBA" id="ARBA00022475"/>
    </source>
</evidence>
<sequence length="349" mass="36874">MSAHRHVDVALLVVAVAWGSSYLAAKEVATTESVFGFLVIRFALAAAGLMVVLGTRLRRITRSEIAFGGLFGTILSVIFTLETFGLTTTSASNAGLIISLTIVLTPLLEQWIHGTRLPATFYCASMVAVLGVGLLTQRGGYARPSLGDVLMVLAAAARAGHVIVMAHLSRGRSLNPGCVTLVQICFCLAVFSTVAQFTGRGAGDVAAHLPLQGWLITAYLALACTVFAFVIQAWAVRRTSPARVSLLLGTEPLWAAAVGILVAGDPLSVAAVAGAMLVLAGTNWGRTIVVASSSEPRPAPSQAPPSSKLLGRSTYLWQPGSSCRSSSARASRRMPPRLRARRWRRRRAS</sequence>
<keyword evidence="3" id="KW-1003">Cell membrane</keyword>
<proteinExistence type="inferred from homology"/>
<reference evidence="10 11" key="1">
    <citation type="journal article" date="2019" name="Emerg. Microbes Infect.">
        <title>Comprehensive subspecies identification of 175 nontuberculous mycobacteria species based on 7547 genomic profiles.</title>
        <authorList>
            <person name="Matsumoto Y."/>
            <person name="Kinjo T."/>
            <person name="Motooka D."/>
            <person name="Nabeya D."/>
            <person name="Jung N."/>
            <person name="Uechi K."/>
            <person name="Horii T."/>
            <person name="Iida T."/>
            <person name="Fujita J."/>
            <person name="Nakamura S."/>
        </authorList>
    </citation>
    <scope>NUCLEOTIDE SEQUENCE [LARGE SCALE GENOMIC DNA]</scope>
    <source>
        <strain evidence="10 11">JCM 30396</strain>
    </source>
</reference>
<feature type="transmembrane region" description="Helical" evidence="8">
    <location>
        <begin position="180"/>
        <end position="199"/>
    </location>
</feature>
<feature type="transmembrane region" description="Helical" evidence="8">
    <location>
        <begin position="35"/>
        <end position="53"/>
    </location>
</feature>
<keyword evidence="6 8" id="KW-0472">Membrane</keyword>
<feature type="domain" description="EamA" evidence="9">
    <location>
        <begin position="146"/>
        <end position="282"/>
    </location>
</feature>
<evidence type="ECO:0000259" key="9">
    <source>
        <dbReference type="Pfam" id="PF00892"/>
    </source>
</evidence>
<keyword evidence="4 8" id="KW-0812">Transmembrane</keyword>
<comment type="subcellular location">
    <subcellularLocation>
        <location evidence="1">Cell membrane</location>
        <topology evidence="1">Multi-pass membrane protein</topology>
    </subcellularLocation>
</comment>
<dbReference type="SUPFAM" id="SSF103481">
    <property type="entry name" value="Multidrug resistance efflux transporter EmrE"/>
    <property type="match status" value="2"/>
</dbReference>
<feature type="transmembrane region" description="Helical" evidence="8">
    <location>
        <begin position="120"/>
        <end position="137"/>
    </location>
</feature>
<feature type="domain" description="EamA" evidence="9">
    <location>
        <begin position="9"/>
        <end position="136"/>
    </location>
</feature>
<dbReference type="PANTHER" id="PTHR42920:SF5">
    <property type="entry name" value="EAMA DOMAIN-CONTAINING PROTEIN"/>
    <property type="match status" value="1"/>
</dbReference>
<keyword evidence="11" id="KW-1185">Reference proteome</keyword>
<evidence type="ECO:0000256" key="1">
    <source>
        <dbReference type="ARBA" id="ARBA00004651"/>
    </source>
</evidence>
<feature type="region of interest" description="Disordered" evidence="7">
    <location>
        <begin position="318"/>
        <end position="349"/>
    </location>
</feature>
<dbReference type="InterPro" id="IPR037185">
    <property type="entry name" value="EmrE-like"/>
</dbReference>
<evidence type="ECO:0000256" key="7">
    <source>
        <dbReference type="SAM" id="MobiDB-lite"/>
    </source>
</evidence>
<dbReference type="PANTHER" id="PTHR42920">
    <property type="entry name" value="OS03G0707200 PROTEIN-RELATED"/>
    <property type="match status" value="1"/>
</dbReference>
<feature type="transmembrane region" description="Helical" evidence="8">
    <location>
        <begin position="65"/>
        <end position="84"/>
    </location>
</feature>
<evidence type="ECO:0000313" key="11">
    <source>
        <dbReference type="Proteomes" id="UP000467148"/>
    </source>
</evidence>
<dbReference type="KEGG" id="mhev:MHEL_18990"/>
<dbReference type="InterPro" id="IPR051258">
    <property type="entry name" value="Diverse_Substrate_Transporter"/>
</dbReference>